<sequence>IFIQSEAFTSLVKVCLCSSFSIMTHLINLINVVVILFILFLAAEAKPKRHIQYRHRPRFHRNPLLPRFPPFDLPPNDDDDNNNNNDETPILKDPIPIKDVVKKLDFAIASIGQWEIISQDSGVSAMHVNLLPTNKIIIYDAKVYRMSRIRLPEGEPCVPFKDLQTQEDRIDCFAHSVEYDIETNQIRPLKINGGDPWCSSGGLTADGTFVSTGGFADGGKTIRHFGGGCQDCEWREYDETLVDERWYATQQLLPNGEIILIGGRRSFSYEFLPLQEGQRAEQSYFFPYLYETSDFDENNLYPFVHLSTDGNLFIFSNNRSLLLNPTNHKVVHTFPVLPGGSRNYPASGMSALLPIDLNAETIKAEVIVCGGNRPEAFFLAETKKIFLPALQDCGRLTISERFPQWDSEMMPSRRTMGDALILPNGQLLFINGAQLGTAAWWDAEAPNYTPALYEPEKPKGLRFKVMKATRIARMYHSTSVVLPNGKIWVGGSNTHDTYKDKVKYPTETRVEAFSPPYLDEAFSKYRPQINEVASQKVLRYGDLFETEFSVEDGFGLTSNDIKVTMYAPPFTTHGFSMGQRLVVLKIDEFIEQEQGNYRVKMAAPPSGAIAPPGYYLLFVVHRGIPSTGTWVHIQ</sequence>
<dbReference type="Pfam" id="PF09118">
    <property type="entry name" value="GO-like_E_set"/>
    <property type="match status" value="1"/>
</dbReference>
<dbReference type="InterPro" id="IPR011043">
    <property type="entry name" value="Gal_Oxase/kelch_b-propeller"/>
</dbReference>
<feature type="region of interest" description="Disordered" evidence="2">
    <location>
        <begin position="64"/>
        <end position="90"/>
    </location>
</feature>
<feature type="domain" description="Galactose oxidase-like Early set" evidence="5">
    <location>
        <begin position="526"/>
        <end position="633"/>
    </location>
</feature>
<evidence type="ECO:0000259" key="5">
    <source>
        <dbReference type="Pfam" id="PF09118"/>
    </source>
</evidence>
<dbReference type="Pfam" id="PF07250">
    <property type="entry name" value="Glyoxal_oxid_N"/>
    <property type="match status" value="1"/>
</dbReference>
<dbReference type="InterPro" id="IPR014756">
    <property type="entry name" value="Ig_E-set"/>
</dbReference>
<dbReference type="Gene3D" id="2.60.40.10">
    <property type="entry name" value="Immunoglobulins"/>
    <property type="match status" value="1"/>
</dbReference>
<name>A0A9D4VGQ1_PEA</name>
<evidence type="ECO:0000313" key="6">
    <source>
        <dbReference type="EMBL" id="KAI5383027.1"/>
    </source>
</evidence>
<dbReference type="InterPro" id="IPR015202">
    <property type="entry name" value="GO-like_E_set"/>
</dbReference>
<dbReference type="CDD" id="cd02851">
    <property type="entry name" value="E_set_GO_C"/>
    <property type="match status" value="1"/>
</dbReference>
<accession>A0A9D4VGQ1</accession>
<evidence type="ECO:0000259" key="4">
    <source>
        <dbReference type="Pfam" id="PF07250"/>
    </source>
</evidence>
<reference evidence="6 7" key="1">
    <citation type="journal article" date="2022" name="Nat. Genet.">
        <title>Improved pea reference genome and pan-genome highlight genomic features and evolutionary characteristics.</title>
        <authorList>
            <person name="Yang T."/>
            <person name="Liu R."/>
            <person name="Luo Y."/>
            <person name="Hu S."/>
            <person name="Wang D."/>
            <person name="Wang C."/>
            <person name="Pandey M.K."/>
            <person name="Ge S."/>
            <person name="Xu Q."/>
            <person name="Li N."/>
            <person name="Li G."/>
            <person name="Huang Y."/>
            <person name="Saxena R.K."/>
            <person name="Ji Y."/>
            <person name="Li M."/>
            <person name="Yan X."/>
            <person name="He Y."/>
            <person name="Liu Y."/>
            <person name="Wang X."/>
            <person name="Xiang C."/>
            <person name="Varshney R.K."/>
            <person name="Ding H."/>
            <person name="Gao S."/>
            <person name="Zong X."/>
        </authorList>
    </citation>
    <scope>NUCLEOTIDE SEQUENCE [LARGE SCALE GENOMIC DNA]</scope>
    <source>
        <strain evidence="6 7">cv. Zhongwan 6</strain>
    </source>
</reference>
<keyword evidence="1" id="KW-0732">Signal</keyword>
<keyword evidence="3" id="KW-0472">Membrane</keyword>
<dbReference type="PANTHER" id="PTHR32208:SF100">
    <property type="entry name" value="GLYOXAL OXIDASE AMINO-TERMINAL PROTEIN"/>
    <property type="match status" value="1"/>
</dbReference>
<dbReference type="InterPro" id="IPR037293">
    <property type="entry name" value="Gal_Oxidase_central_sf"/>
</dbReference>
<dbReference type="SUPFAM" id="SSF81296">
    <property type="entry name" value="E set domains"/>
    <property type="match status" value="1"/>
</dbReference>
<dbReference type="InterPro" id="IPR013783">
    <property type="entry name" value="Ig-like_fold"/>
</dbReference>
<dbReference type="SUPFAM" id="SSF50965">
    <property type="entry name" value="Galactose oxidase, central domain"/>
    <property type="match status" value="1"/>
</dbReference>
<feature type="non-terminal residue" evidence="6">
    <location>
        <position position="1"/>
    </location>
</feature>
<evidence type="ECO:0008006" key="8">
    <source>
        <dbReference type="Google" id="ProtNLM"/>
    </source>
</evidence>
<gene>
    <name evidence="6" type="ORF">KIW84_070433</name>
</gene>
<evidence type="ECO:0000256" key="3">
    <source>
        <dbReference type="SAM" id="Phobius"/>
    </source>
</evidence>
<evidence type="ECO:0000313" key="7">
    <source>
        <dbReference type="Proteomes" id="UP001058974"/>
    </source>
</evidence>
<keyword evidence="3" id="KW-1133">Transmembrane helix</keyword>
<comment type="caution">
    <text evidence="6">The sequence shown here is derived from an EMBL/GenBank/DDBJ whole genome shotgun (WGS) entry which is preliminary data.</text>
</comment>
<feature type="domain" description="Glyoxal oxidase N-terminal" evidence="4">
    <location>
        <begin position="126"/>
        <end position="517"/>
    </location>
</feature>
<evidence type="ECO:0000256" key="2">
    <source>
        <dbReference type="SAM" id="MobiDB-lite"/>
    </source>
</evidence>
<keyword evidence="3" id="KW-0812">Transmembrane</keyword>
<dbReference type="AlphaFoldDB" id="A0A9D4VGQ1"/>
<dbReference type="Proteomes" id="UP001058974">
    <property type="component" value="Chromosome 7"/>
</dbReference>
<organism evidence="6 7">
    <name type="scientific">Pisum sativum</name>
    <name type="common">Garden pea</name>
    <name type="synonym">Lathyrus oleraceus</name>
    <dbReference type="NCBI Taxonomy" id="3888"/>
    <lineage>
        <taxon>Eukaryota</taxon>
        <taxon>Viridiplantae</taxon>
        <taxon>Streptophyta</taxon>
        <taxon>Embryophyta</taxon>
        <taxon>Tracheophyta</taxon>
        <taxon>Spermatophyta</taxon>
        <taxon>Magnoliopsida</taxon>
        <taxon>eudicotyledons</taxon>
        <taxon>Gunneridae</taxon>
        <taxon>Pentapetalae</taxon>
        <taxon>rosids</taxon>
        <taxon>fabids</taxon>
        <taxon>Fabales</taxon>
        <taxon>Fabaceae</taxon>
        <taxon>Papilionoideae</taxon>
        <taxon>50 kb inversion clade</taxon>
        <taxon>NPAAA clade</taxon>
        <taxon>Hologalegina</taxon>
        <taxon>IRL clade</taxon>
        <taxon>Fabeae</taxon>
        <taxon>Lathyrus</taxon>
    </lineage>
</organism>
<dbReference type="Gene3D" id="2.130.10.80">
    <property type="entry name" value="Galactose oxidase/kelch, beta-propeller"/>
    <property type="match status" value="1"/>
</dbReference>
<dbReference type="EMBL" id="JAMSHJ010000007">
    <property type="protein sequence ID" value="KAI5383027.1"/>
    <property type="molecule type" value="Genomic_DNA"/>
</dbReference>
<keyword evidence="7" id="KW-1185">Reference proteome</keyword>
<dbReference type="Gramene" id="Psat07G0043300-T1">
    <property type="protein sequence ID" value="KAI5383027.1"/>
    <property type="gene ID" value="KIW84_070433"/>
</dbReference>
<protein>
    <recommendedName>
        <fullName evidence="8">Aldehyde oxidase GLOX1</fullName>
    </recommendedName>
</protein>
<dbReference type="PANTHER" id="PTHR32208">
    <property type="entry name" value="SECRETED PROTEIN-RELATED"/>
    <property type="match status" value="1"/>
</dbReference>
<dbReference type="InterPro" id="IPR009880">
    <property type="entry name" value="Glyoxal_oxidase_N"/>
</dbReference>
<feature type="transmembrane region" description="Helical" evidence="3">
    <location>
        <begin position="20"/>
        <end position="43"/>
    </location>
</feature>
<proteinExistence type="predicted"/>
<evidence type="ECO:0000256" key="1">
    <source>
        <dbReference type="ARBA" id="ARBA00022729"/>
    </source>
</evidence>